<dbReference type="InterPro" id="IPR050563">
    <property type="entry name" value="4-hydroxybenzoyl-CoA_TE"/>
</dbReference>
<dbReference type="InterPro" id="IPR029069">
    <property type="entry name" value="HotDog_dom_sf"/>
</dbReference>
<dbReference type="PANTHER" id="PTHR31793:SF27">
    <property type="entry name" value="NOVEL THIOESTERASE SUPERFAMILY DOMAIN AND SAPOSIN A-TYPE DOMAIN CONTAINING PROTEIN (0610012H03RIK)"/>
    <property type="match status" value="1"/>
</dbReference>
<evidence type="ECO:0000313" key="3">
    <source>
        <dbReference type="EMBL" id="QKF65662.1"/>
    </source>
</evidence>
<dbReference type="EMBL" id="CP053840">
    <property type="protein sequence ID" value="QKF65662.1"/>
    <property type="molecule type" value="Genomic_DNA"/>
</dbReference>
<dbReference type="RefSeq" id="WP_128358237.1">
    <property type="nucleotide sequence ID" value="NZ_CP053840.1"/>
</dbReference>
<gene>
    <name evidence="3" type="ORF">AVENP_0080</name>
</gene>
<evidence type="ECO:0000313" key="4">
    <source>
        <dbReference type="Proteomes" id="UP000503482"/>
    </source>
</evidence>
<dbReference type="PANTHER" id="PTHR31793">
    <property type="entry name" value="4-HYDROXYBENZOYL-COA THIOESTERASE FAMILY MEMBER"/>
    <property type="match status" value="1"/>
</dbReference>
<dbReference type="CDD" id="cd00586">
    <property type="entry name" value="4HBT"/>
    <property type="match status" value="1"/>
</dbReference>
<dbReference type="SUPFAM" id="SSF54637">
    <property type="entry name" value="Thioesterase/thiol ester dehydrase-isomerase"/>
    <property type="match status" value="1"/>
</dbReference>
<name>A0AAE7E367_9BACT</name>
<keyword evidence="2" id="KW-0378">Hydrolase</keyword>
<comment type="similarity">
    <text evidence="1">Belongs to the 4-hydroxybenzoyl-CoA thioesterase family.</text>
</comment>
<dbReference type="GO" id="GO:0047617">
    <property type="term" value="F:fatty acyl-CoA hydrolase activity"/>
    <property type="evidence" value="ECO:0007669"/>
    <property type="project" value="TreeGrafter"/>
</dbReference>
<dbReference type="KEGG" id="avp:AVENP_0080"/>
<dbReference type="AlphaFoldDB" id="A0AAE7E367"/>
<reference evidence="3 4" key="1">
    <citation type="submission" date="2020-05" db="EMBL/GenBank/DDBJ databases">
        <title>Complete genome sequencing of Campylobacter and Arcobacter type strains.</title>
        <authorList>
            <person name="Miller W.G."/>
            <person name="Yee E."/>
        </authorList>
    </citation>
    <scope>NUCLEOTIDE SEQUENCE [LARGE SCALE GENOMIC DNA]</scope>
    <source>
        <strain evidence="3 4">LMG 26156</strain>
    </source>
</reference>
<keyword evidence="4" id="KW-1185">Reference proteome</keyword>
<dbReference type="Proteomes" id="UP000503482">
    <property type="component" value="Chromosome"/>
</dbReference>
<accession>A0AAE7E367</accession>
<sequence length="149" mass="17236">MFTEIIKPRFLETDALGHINNNTYGVWFEAARDEIFRIFMPKANVKEWNLIMAHTSFDFLKEVFWGKEVIVKTGVTKLGNSSIELCHAVYQDGKLCTTGKCIIIHYNFMTKEAVRIPDNIRTILESHIFSIPWMGTLAEVEEFEKSNKS</sequence>
<proteinExistence type="inferred from homology"/>
<organism evidence="3 4">
    <name type="scientific">Arcobacter venerupis</name>
    <dbReference type="NCBI Taxonomy" id="1054033"/>
    <lineage>
        <taxon>Bacteria</taxon>
        <taxon>Pseudomonadati</taxon>
        <taxon>Campylobacterota</taxon>
        <taxon>Epsilonproteobacteria</taxon>
        <taxon>Campylobacterales</taxon>
        <taxon>Arcobacteraceae</taxon>
        <taxon>Arcobacter</taxon>
    </lineage>
</organism>
<dbReference type="Pfam" id="PF13279">
    <property type="entry name" value="4HBT_2"/>
    <property type="match status" value="1"/>
</dbReference>
<evidence type="ECO:0000256" key="1">
    <source>
        <dbReference type="ARBA" id="ARBA00005953"/>
    </source>
</evidence>
<dbReference type="Gene3D" id="3.10.129.10">
    <property type="entry name" value="Hotdog Thioesterase"/>
    <property type="match status" value="1"/>
</dbReference>
<protein>
    <submittedName>
        <fullName evidence="3">Thioesterase</fullName>
    </submittedName>
</protein>
<evidence type="ECO:0000256" key="2">
    <source>
        <dbReference type="ARBA" id="ARBA00022801"/>
    </source>
</evidence>